<evidence type="ECO:0000256" key="2">
    <source>
        <dbReference type="ARBA" id="ARBA00022723"/>
    </source>
</evidence>
<dbReference type="InterPro" id="IPR001128">
    <property type="entry name" value="Cyt_P450"/>
</dbReference>
<evidence type="ECO:0000313" key="5">
    <source>
        <dbReference type="EMBL" id="CAI9539876.1"/>
    </source>
</evidence>
<evidence type="ECO:0000256" key="1">
    <source>
        <dbReference type="ARBA" id="ARBA00010617"/>
    </source>
</evidence>
<accession>A0ABN9AV88</accession>
<reference evidence="5" key="1">
    <citation type="submission" date="2023-05" db="EMBL/GenBank/DDBJ databases">
        <authorList>
            <person name="Stuckert A."/>
        </authorList>
    </citation>
    <scope>NUCLEOTIDE SEQUENCE</scope>
</reference>
<dbReference type="PANTHER" id="PTHR24300">
    <property type="entry name" value="CYTOCHROME P450 508A4-RELATED"/>
    <property type="match status" value="1"/>
</dbReference>
<gene>
    <name evidence="5" type="ORF">SPARVUS_LOCUS1653075</name>
</gene>
<keyword evidence="6" id="KW-1185">Reference proteome</keyword>
<protein>
    <submittedName>
        <fullName evidence="5">Uncharacterized protein</fullName>
    </submittedName>
</protein>
<comment type="similarity">
    <text evidence="1">Belongs to the cytochrome P450 family.</text>
</comment>
<dbReference type="Proteomes" id="UP001162483">
    <property type="component" value="Unassembled WGS sequence"/>
</dbReference>
<keyword evidence="2" id="KW-0479">Metal-binding</keyword>
<feature type="non-terminal residue" evidence="5">
    <location>
        <position position="62"/>
    </location>
</feature>
<feature type="signal peptide" evidence="4">
    <location>
        <begin position="1"/>
        <end position="34"/>
    </location>
</feature>
<sequence length="62" mass="6849">MAMAVGLLAAGSETTATTLTFCLIFLAHYSEVQAKVQQEIDEVTQSLRLYLELKTDLNCRTP</sequence>
<feature type="chain" id="PRO_5045351428" evidence="4">
    <location>
        <begin position="35"/>
        <end position="62"/>
    </location>
</feature>
<dbReference type="SUPFAM" id="SSF48264">
    <property type="entry name" value="Cytochrome P450"/>
    <property type="match status" value="1"/>
</dbReference>
<dbReference type="Pfam" id="PF00067">
    <property type="entry name" value="p450"/>
    <property type="match status" value="1"/>
</dbReference>
<dbReference type="InterPro" id="IPR050182">
    <property type="entry name" value="Cytochrome_P450_fam2"/>
</dbReference>
<proteinExistence type="inferred from homology"/>
<name>A0ABN9AV88_9NEOB</name>
<dbReference type="EMBL" id="CATNWA010001336">
    <property type="protein sequence ID" value="CAI9539876.1"/>
    <property type="molecule type" value="Genomic_DNA"/>
</dbReference>
<dbReference type="InterPro" id="IPR036396">
    <property type="entry name" value="Cyt_P450_sf"/>
</dbReference>
<comment type="caution">
    <text evidence="5">The sequence shown here is derived from an EMBL/GenBank/DDBJ whole genome shotgun (WGS) entry which is preliminary data.</text>
</comment>
<keyword evidence="4" id="KW-0732">Signal</keyword>
<evidence type="ECO:0000313" key="6">
    <source>
        <dbReference type="Proteomes" id="UP001162483"/>
    </source>
</evidence>
<keyword evidence="3" id="KW-0408">Iron</keyword>
<evidence type="ECO:0000256" key="3">
    <source>
        <dbReference type="ARBA" id="ARBA00023004"/>
    </source>
</evidence>
<dbReference type="Gene3D" id="1.10.630.10">
    <property type="entry name" value="Cytochrome P450"/>
    <property type="match status" value="1"/>
</dbReference>
<organism evidence="5 6">
    <name type="scientific">Staurois parvus</name>
    <dbReference type="NCBI Taxonomy" id="386267"/>
    <lineage>
        <taxon>Eukaryota</taxon>
        <taxon>Metazoa</taxon>
        <taxon>Chordata</taxon>
        <taxon>Craniata</taxon>
        <taxon>Vertebrata</taxon>
        <taxon>Euteleostomi</taxon>
        <taxon>Amphibia</taxon>
        <taxon>Batrachia</taxon>
        <taxon>Anura</taxon>
        <taxon>Neobatrachia</taxon>
        <taxon>Ranoidea</taxon>
        <taxon>Ranidae</taxon>
        <taxon>Staurois</taxon>
    </lineage>
</organism>
<dbReference type="PANTHER" id="PTHR24300:SF389">
    <property type="entry name" value="CYTOCHROME P450 2C20"/>
    <property type="match status" value="1"/>
</dbReference>
<evidence type="ECO:0000256" key="4">
    <source>
        <dbReference type="SAM" id="SignalP"/>
    </source>
</evidence>